<dbReference type="OrthoDB" id="1069523at2759"/>
<evidence type="ECO:0000256" key="2">
    <source>
        <dbReference type="ARBA" id="ARBA00022723"/>
    </source>
</evidence>
<feature type="binding site" evidence="5">
    <location>
        <position position="245"/>
    </location>
    <ligand>
        <name>Fe cation</name>
        <dbReference type="ChEBI" id="CHEBI:24875"/>
        <note>catalytic</note>
    </ligand>
</feature>
<gene>
    <name evidence="6" type="ORF">Z518_04129</name>
</gene>
<evidence type="ECO:0000256" key="5">
    <source>
        <dbReference type="PIRSR" id="PIRSR604294-1"/>
    </source>
</evidence>
<reference evidence="6 7" key="1">
    <citation type="submission" date="2015-01" db="EMBL/GenBank/DDBJ databases">
        <title>The Genome Sequence of Rhinocladiella mackenzie CBS 650.93.</title>
        <authorList>
            <consortium name="The Broad Institute Genomics Platform"/>
            <person name="Cuomo C."/>
            <person name="de Hoog S."/>
            <person name="Gorbushina A."/>
            <person name="Stielow B."/>
            <person name="Teixiera M."/>
            <person name="Abouelleil A."/>
            <person name="Chapman S.B."/>
            <person name="Priest M."/>
            <person name="Young S.K."/>
            <person name="Wortman J."/>
            <person name="Nusbaum C."/>
            <person name="Birren B."/>
        </authorList>
    </citation>
    <scope>NUCLEOTIDE SEQUENCE [LARGE SCALE GENOMIC DNA]</scope>
    <source>
        <strain evidence="6 7">CBS 650.93</strain>
    </source>
</reference>
<dbReference type="STRING" id="1442369.A0A0D2JAL4"/>
<evidence type="ECO:0000313" key="7">
    <source>
        <dbReference type="Proteomes" id="UP000053617"/>
    </source>
</evidence>
<comment type="cofactor">
    <cofactor evidence="5">
        <name>Fe(2+)</name>
        <dbReference type="ChEBI" id="CHEBI:29033"/>
    </cofactor>
    <text evidence="5">Binds 1 Fe(2+) ion per subunit.</text>
</comment>
<evidence type="ECO:0000256" key="4">
    <source>
        <dbReference type="ARBA" id="ARBA00023004"/>
    </source>
</evidence>
<evidence type="ECO:0000256" key="1">
    <source>
        <dbReference type="ARBA" id="ARBA00006787"/>
    </source>
</evidence>
<dbReference type="AlphaFoldDB" id="A0A0D2JAL4"/>
<keyword evidence="4 5" id="KW-0408">Iron</keyword>
<comment type="similarity">
    <text evidence="1">Belongs to the carotenoid oxygenase family.</text>
</comment>
<dbReference type="RefSeq" id="XP_013273291.1">
    <property type="nucleotide sequence ID" value="XM_013417837.1"/>
</dbReference>
<dbReference type="VEuPathDB" id="FungiDB:Z518_04129"/>
<name>A0A0D2JAL4_9EURO</name>
<sequence length="291" mass="32423">MIPIQNPDSGLPQVLAAPNTFVRTGQPRTPAVNMLACRLTSAALIFAAGDIASPQLTTPQREGNDPDRNIINYQFALSAIPLDFPSTREDKAMAKSRYMYGCSTSEGSFGAALGRAVKIDCLVKIDAEKLIRQGKKDPTLQPINGCVDSRSVKEILASKDENDPISVFQLPAGWYAQEPRFVPRHHSAREDDGWLLTYVIDESQLDSQGTCRPDAVSELWIINGIDMKTVVARVYLTPRVSYGLHGSFFAEDQVKSQRPAETIRGIKRSTQRVRHASWWQPVREWLEKRIG</sequence>
<dbReference type="GO" id="GO:0016121">
    <property type="term" value="P:carotene catabolic process"/>
    <property type="evidence" value="ECO:0007669"/>
    <property type="project" value="TreeGrafter"/>
</dbReference>
<keyword evidence="3" id="KW-0560">Oxidoreductase</keyword>
<dbReference type="Proteomes" id="UP000053617">
    <property type="component" value="Unassembled WGS sequence"/>
</dbReference>
<organism evidence="6 7">
    <name type="scientific">Rhinocladiella mackenziei CBS 650.93</name>
    <dbReference type="NCBI Taxonomy" id="1442369"/>
    <lineage>
        <taxon>Eukaryota</taxon>
        <taxon>Fungi</taxon>
        <taxon>Dikarya</taxon>
        <taxon>Ascomycota</taxon>
        <taxon>Pezizomycotina</taxon>
        <taxon>Eurotiomycetes</taxon>
        <taxon>Chaetothyriomycetidae</taxon>
        <taxon>Chaetothyriales</taxon>
        <taxon>Herpotrichiellaceae</taxon>
        <taxon>Rhinocladiella</taxon>
    </lineage>
</organism>
<dbReference type="InterPro" id="IPR004294">
    <property type="entry name" value="Carotenoid_Oase"/>
</dbReference>
<dbReference type="PANTHER" id="PTHR10543">
    <property type="entry name" value="BETA-CAROTENE DIOXYGENASE"/>
    <property type="match status" value="1"/>
</dbReference>
<keyword evidence="7" id="KW-1185">Reference proteome</keyword>
<dbReference type="GO" id="GO:0010436">
    <property type="term" value="F:carotenoid dioxygenase activity"/>
    <property type="evidence" value="ECO:0007669"/>
    <property type="project" value="TreeGrafter"/>
</dbReference>
<protein>
    <submittedName>
        <fullName evidence="6">Uncharacterized protein</fullName>
    </submittedName>
</protein>
<keyword evidence="2 5" id="KW-0479">Metal-binding</keyword>
<dbReference type="HOGENOM" id="CLU_956934_0_0_1"/>
<dbReference type="GeneID" id="25292200"/>
<evidence type="ECO:0000256" key="3">
    <source>
        <dbReference type="ARBA" id="ARBA00023002"/>
    </source>
</evidence>
<dbReference type="Pfam" id="PF03055">
    <property type="entry name" value="RPE65"/>
    <property type="match status" value="1"/>
</dbReference>
<dbReference type="GO" id="GO:0046872">
    <property type="term" value="F:metal ion binding"/>
    <property type="evidence" value="ECO:0007669"/>
    <property type="project" value="UniProtKB-KW"/>
</dbReference>
<dbReference type="PANTHER" id="PTHR10543:SF89">
    <property type="entry name" value="CAROTENOID 9,10(9',10')-CLEAVAGE DIOXYGENASE 1"/>
    <property type="match status" value="1"/>
</dbReference>
<proteinExistence type="inferred from homology"/>
<evidence type="ECO:0000313" key="6">
    <source>
        <dbReference type="EMBL" id="KIX06155.1"/>
    </source>
</evidence>
<accession>A0A0D2JAL4</accession>
<dbReference type="EMBL" id="KN847477">
    <property type="protein sequence ID" value="KIX06155.1"/>
    <property type="molecule type" value="Genomic_DNA"/>
</dbReference>